<sequence length="108" mass="11978">MKSNRPTDDVNGENQTEIENAKLIFIKSNRSTDDVNGENRTEIENDMLIFKKSNRPTDDVNGLRNDGKIGHHDSSVSGYSSFFAATSNFAEENKLGEGGFGPVYKVTF</sequence>
<dbReference type="AlphaFoldDB" id="A0A540K384"/>
<name>A0A540K384_MALBA</name>
<dbReference type="SUPFAM" id="SSF56112">
    <property type="entry name" value="Protein kinase-like (PK-like)"/>
    <property type="match status" value="1"/>
</dbReference>
<protein>
    <recommendedName>
        <fullName evidence="3">Protein kinase domain-containing protein</fullName>
    </recommendedName>
</protein>
<gene>
    <name evidence="1" type="ORF">C1H46_045777</name>
</gene>
<dbReference type="EMBL" id="VIEB01011494">
    <property type="protein sequence ID" value="TQD68690.1"/>
    <property type="molecule type" value="Genomic_DNA"/>
</dbReference>
<dbReference type="Proteomes" id="UP000315295">
    <property type="component" value="Unassembled WGS sequence"/>
</dbReference>
<organism evidence="1 2">
    <name type="scientific">Malus baccata</name>
    <name type="common">Siberian crab apple</name>
    <name type="synonym">Pyrus baccata</name>
    <dbReference type="NCBI Taxonomy" id="106549"/>
    <lineage>
        <taxon>Eukaryota</taxon>
        <taxon>Viridiplantae</taxon>
        <taxon>Streptophyta</taxon>
        <taxon>Embryophyta</taxon>
        <taxon>Tracheophyta</taxon>
        <taxon>Spermatophyta</taxon>
        <taxon>Magnoliopsida</taxon>
        <taxon>eudicotyledons</taxon>
        <taxon>Gunneridae</taxon>
        <taxon>Pentapetalae</taxon>
        <taxon>rosids</taxon>
        <taxon>fabids</taxon>
        <taxon>Rosales</taxon>
        <taxon>Rosaceae</taxon>
        <taxon>Amygdaloideae</taxon>
        <taxon>Maleae</taxon>
        <taxon>Malus</taxon>
    </lineage>
</organism>
<dbReference type="InterPro" id="IPR011009">
    <property type="entry name" value="Kinase-like_dom_sf"/>
</dbReference>
<proteinExistence type="predicted"/>
<keyword evidence="2" id="KW-1185">Reference proteome</keyword>
<evidence type="ECO:0000313" key="1">
    <source>
        <dbReference type="EMBL" id="TQD68690.1"/>
    </source>
</evidence>
<evidence type="ECO:0000313" key="2">
    <source>
        <dbReference type="Proteomes" id="UP000315295"/>
    </source>
</evidence>
<dbReference type="Gene3D" id="3.30.200.20">
    <property type="entry name" value="Phosphorylase Kinase, domain 1"/>
    <property type="match status" value="1"/>
</dbReference>
<accession>A0A540K384</accession>
<evidence type="ECO:0008006" key="3">
    <source>
        <dbReference type="Google" id="ProtNLM"/>
    </source>
</evidence>
<reference evidence="1 2" key="1">
    <citation type="journal article" date="2019" name="G3 (Bethesda)">
        <title>Sequencing of a Wild Apple (Malus baccata) Genome Unravels the Differences Between Cultivated and Wild Apple Species Regarding Disease Resistance and Cold Tolerance.</title>
        <authorList>
            <person name="Chen X."/>
        </authorList>
    </citation>
    <scope>NUCLEOTIDE SEQUENCE [LARGE SCALE GENOMIC DNA]</scope>
    <source>
        <strain evidence="2">cv. Shandingzi</strain>
        <tissue evidence="1">Leaves</tissue>
    </source>
</reference>
<comment type="caution">
    <text evidence="1">The sequence shown here is derived from an EMBL/GenBank/DDBJ whole genome shotgun (WGS) entry which is preliminary data.</text>
</comment>